<evidence type="ECO:0000256" key="5">
    <source>
        <dbReference type="ARBA" id="ARBA00022839"/>
    </source>
</evidence>
<dbReference type="InterPro" id="IPR041122">
    <property type="entry name" value="RecJ_OB"/>
</dbReference>
<reference evidence="9 10" key="1">
    <citation type="submission" date="2018-06" db="EMBL/GenBank/DDBJ databases">
        <title>Extensive metabolic versatility and redundancy in microbially diverse, dynamic hydrothermal sediments.</title>
        <authorList>
            <person name="Dombrowski N."/>
            <person name="Teske A."/>
            <person name="Baker B.J."/>
        </authorList>
    </citation>
    <scope>NUCLEOTIDE SEQUENCE [LARGE SCALE GENOMIC DNA]</scope>
    <source>
        <strain evidence="9">B19_G9</strain>
    </source>
</reference>
<dbReference type="SUPFAM" id="SSF64182">
    <property type="entry name" value="DHH phosphoesterases"/>
    <property type="match status" value="1"/>
</dbReference>
<dbReference type="Proteomes" id="UP000267654">
    <property type="component" value="Unassembled WGS sequence"/>
</dbReference>
<evidence type="ECO:0000256" key="1">
    <source>
        <dbReference type="ARBA" id="ARBA00005915"/>
    </source>
</evidence>
<gene>
    <name evidence="9" type="primary">recJ</name>
    <name evidence="9" type="ORF">DRI96_02935</name>
</gene>
<feature type="domain" description="DDH" evidence="6">
    <location>
        <begin position="82"/>
        <end position="232"/>
    </location>
</feature>
<evidence type="ECO:0000256" key="4">
    <source>
        <dbReference type="ARBA" id="ARBA00022801"/>
    </source>
</evidence>
<feature type="domain" description="RecJ OB" evidence="8">
    <location>
        <begin position="457"/>
        <end position="567"/>
    </location>
</feature>
<dbReference type="Pfam" id="PF01368">
    <property type="entry name" value="DHH"/>
    <property type="match status" value="1"/>
</dbReference>
<sequence>METTRSRWIPRKNWNEEKCEFLSRKWKLSPILVKLLLNRNIDEDQLDSYLNPSFDKLHDPFLMHDMEKAVNRILLSINRREKILIYGDYDVDGITATSLLLKFMRDIKVPSYYYIPHRENEGYGLNQDAIKKAYRKGIKLIITCDCGVSSLKEVKFARSLGMEVVVTDHHQVENPIPPDFTVLNPHKPACSYPFKELAGVGVAFKLCQAIAKKINFPEEKLKSYLDLVALGTLADLVLLKDENRVLVKLGLERLPSSTTPLGLRALISTAGLSGRKIGEREAGYIIAPRLNACGRLSVARTAVKLMLTETSKEAFFLARKLDRENSRRQSMEKKMCEEAEKNLPEKIKSVLVVANKNWHPGVVGLVASYIKDKYYRPTVVFSINEESARGSARSIPGFSIFEALNQCKHLLTSFGGHKMAAGVVLPTKNIKKLEEELNLIADKKLTPSDFIPSKFFDFELDPDLLTEELVENLKVLSPFGPGNPAPLFLCKNLKIISHQTINRGIKLMLTGTKEKKKFEALLFNPAFFNGSQYEKDKIFPGNKIDALYFPTLNLWQGKRSIQLEIKDLSIPE</sequence>
<evidence type="ECO:0000313" key="10">
    <source>
        <dbReference type="Proteomes" id="UP000267654"/>
    </source>
</evidence>
<dbReference type="Gene3D" id="3.90.1640.30">
    <property type="match status" value="1"/>
</dbReference>
<evidence type="ECO:0000259" key="8">
    <source>
        <dbReference type="Pfam" id="PF17768"/>
    </source>
</evidence>
<evidence type="ECO:0000313" key="9">
    <source>
        <dbReference type="EMBL" id="RLE13475.1"/>
    </source>
</evidence>
<evidence type="ECO:0000259" key="7">
    <source>
        <dbReference type="Pfam" id="PF02272"/>
    </source>
</evidence>
<dbReference type="InterPro" id="IPR038763">
    <property type="entry name" value="DHH_sf"/>
</dbReference>
<comment type="similarity">
    <text evidence="1">Belongs to the RecJ family.</text>
</comment>
<feature type="domain" description="DHHA1" evidence="7">
    <location>
        <begin position="349"/>
        <end position="438"/>
    </location>
</feature>
<dbReference type="PANTHER" id="PTHR30255">
    <property type="entry name" value="SINGLE-STRANDED-DNA-SPECIFIC EXONUCLEASE RECJ"/>
    <property type="match status" value="1"/>
</dbReference>
<dbReference type="GO" id="GO:0003676">
    <property type="term" value="F:nucleic acid binding"/>
    <property type="evidence" value="ECO:0007669"/>
    <property type="project" value="InterPro"/>
</dbReference>
<evidence type="ECO:0000256" key="2">
    <source>
        <dbReference type="ARBA" id="ARBA00019841"/>
    </source>
</evidence>
<dbReference type="GO" id="GO:0006281">
    <property type="term" value="P:DNA repair"/>
    <property type="evidence" value="ECO:0007669"/>
    <property type="project" value="InterPro"/>
</dbReference>
<dbReference type="AlphaFoldDB" id="A0A662DDD9"/>
<comment type="caution">
    <text evidence="9">The sequence shown here is derived from an EMBL/GenBank/DDBJ whole genome shotgun (WGS) entry which is preliminary data.</text>
</comment>
<dbReference type="EMBL" id="QMQB01000087">
    <property type="protein sequence ID" value="RLE13475.1"/>
    <property type="molecule type" value="Genomic_DNA"/>
</dbReference>
<evidence type="ECO:0000259" key="6">
    <source>
        <dbReference type="Pfam" id="PF01368"/>
    </source>
</evidence>
<dbReference type="Pfam" id="PF02272">
    <property type="entry name" value="DHHA1"/>
    <property type="match status" value="1"/>
</dbReference>
<dbReference type="InterPro" id="IPR003156">
    <property type="entry name" value="DHHA1_dom"/>
</dbReference>
<keyword evidence="5 9" id="KW-0269">Exonuclease</keyword>
<keyword evidence="3" id="KW-0540">Nuclease</keyword>
<dbReference type="InterPro" id="IPR004610">
    <property type="entry name" value="RecJ"/>
</dbReference>
<evidence type="ECO:0000256" key="3">
    <source>
        <dbReference type="ARBA" id="ARBA00022722"/>
    </source>
</evidence>
<dbReference type="GO" id="GO:0006310">
    <property type="term" value="P:DNA recombination"/>
    <property type="evidence" value="ECO:0007669"/>
    <property type="project" value="InterPro"/>
</dbReference>
<dbReference type="PANTHER" id="PTHR30255:SF2">
    <property type="entry name" value="SINGLE-STRANDED-DNA-SPECIFIC EXONUCLEASE RECJ"/>
    <property type="match status" value="1"/>
</dbReference>
<keyword evidence="4" id="KW-0378">Hydrolase</keyword>
<dbReference type="Gene3D" id="3.10.310.30">
    <property type="match status" value="1"/>
</dbReference>
<dbReference type="NCBIfam" id="TIGR00644">
    <property type="entry name" value="recJ"/>
    <property type="match status" value="1"/>
</dbReference>
<organism evidence="9 10">
    <name type="scientific">Aerophobetes bacterium</name>
    <dbReference type="NCBI Taxonomy" id="2030807"/>
    <lineage>
        <taxon>Bacteria</taxon>
        <taxon>Candidatus Aerophobota</taxon>
    </lineage>
</organism>
<name>A0A662DDD9_UNCAE</name>
<protein>
    <recommendedName>
        <fullName evidence="2">Single-stranded-DNA-specific exonuclease RecJ</fullName>
    </recommendedName>
</protein>
<dbReference type="GO" id="GO:0008409">
    <property type="term" value="F:5'-3' exonuclease activity"/>
    <property type="evidence" value="ECO:0007669"/>
    <property type="project" value="InterPro"/>
</dbReference>
<dbReference type="InterPro" id="IPR001667">
    <property type="entry name" value="DDH_dom"/>
</dbReference>
<proteinExistence type="inferred from homology"/>
<dbReference type="Pfam" id="PF17768">
    <property type="entry name" value="RecJ_OB"/>
    <property type="match status" value="1"/>
</dbReference>
<dbReference type="InterPro" id="IPR051673">
    <property type="entry name" value="SSDNA_exonuclease_RecJ"/>
</dbReference>
<accession>A0A662DDD9</accession>